<dbReference type="InterPro" id="IPR024977">
    <property type="entry name" value="Apc4-like_WD40_dom"/>
</dbReference>
<name>A0A8S4Q3R3_OWEFU</name>
<feature type="compositionally biased region" description="Low complexity" evidence="2">
    <location>
        <begin position="1"/>
        <end position="23"/>
    </location>
</feature>
<keyword evidence="5" id="KW-1185">Reference proteome</keyword>
<dbReference type="Gene3D" id="2.130.10.10">
    <property type="entry name" value="YVTN repeat-like/Quinoprotein amine dehydrogenase"/>
    <property type="match status" value="2"/>
</dbReference>
<evidence type="ECO:0000313" key="4">
    <source>
        <dbReference type="EMBL" id="CAH1800497.1"/>
    </source>
</evidence>
<sequence length="406" mass="45463">MFRISPRTSISSASSGGSAGTSPEPSPPNSPTYVSKFDAIRKKSGDRQQHFKFQDDEHRQKTPYLEGNLKFVHTIELSNDIMCCLYSPDGSVLAVGLSDGIIKVLSTDTGKVHYSLSDDDIFSTSLPCTAIRFKPAAVGDTKVEHTHILVATYSSGLVKFWHYTSGSCIHTINEAHQTLALGFNPEHTKFITAAADSTINLYDEHTKQKIRVCEASDSKSVMDGHRLRVFAVQYHPHNTNQFVSGGWDDTVQFWDDRQRHAIRRLYGPHICGDALDIDAKHDHLLTGSWRKENTLQIWDYGSGKKIKDVPQDLFHTSLHCNHYNTAKCKLYCAHWLGKEFMVCGGCEQNMVRVIDRGTLNTTGQLIDLPQGAYTIDNDRIGMHPKLAIGSARTIYILKHDQKINKS</sequence>
<dbReference type="InterPro" id="IPR036322">
    <property type="entry name" value="WD40_repeat_dom_sf"/>
</dbReference>
<dbReference type="PANTHER" id="PTHR47822">
    <property type="entry name" value="CARBOHYDRATE BINDING DOMAIN CONTAINING PROTEIN"/>
    <property type="match status" value="1"/>
</dbReference>
<dbReference type="Pfam" id="PF00400">
    <property type="entry name" value="WD40"/>
    <property type="match status" value="2"/>
</dbReference>
<gene>
    <name evidence="4" type="ORF">OFUS_LOCUS24373</name>
</gene>
<reference evidence="4" key="1">
    <citation type="submission" date="2022-03" db="EMBL/GenBank/DDBJ databases">
        <authorList>
            <person name="Martin C."/>
        </authorList>
    </citation>
    <scope>NUCLEOTIDE SEQUENCE</scope>
</reference>
<keyword evidence="1" id="KW-0853">WD repeat</keyword>
<dbReference type="InterPro" id="IPR015943">
    <property type="entry name" value="WD40/YVTN_repeat-like_dom_sf"/>
</dbReference>
<evidence type="ECO:0000256" key="1">
    <source>
        <dbReference type="PROSITE-ProRule" id="PRU00221"/>
    </source>
</evidence>
<protein>
    <recommendedName>
        <fullName evidence="3">Anaphase-promoting complex subunit 4-like WD40 domain-containing protein</fullName>
    </recommendedName>
</protein>
<dbReference type="InterPro" id="IPR001680">
    <property type="entry name" value="WD40_rpt"/>
</dbReference>
<proteinExistence type="predicted"/>
<feature type="domain" description="Anaphase-promoting complex subunit 4-like WD40" evidence="3">
    <location>
        <begin position="76"/>
        <end position="117"/>
    </location>
</feature>
<dbReference type="SUPFAM" id="SSF50978">
    <property type="entry name" value="WD40 repeat-like"/>
    <property type="match status" value="1"/>
</dbReference>
<feature type="repeat" description="WD" evidence="1">
    <location>
        <begin position="222"/>
        <end position="264"/>
    </location>
</feature>
<dbReference type="PROSITE" id="PS50082">
    <property type="entry name" value="WD_REPEATS_2"/>
    <property type="match status" value="1"/>
</dbReference>
<dbReference type="PANTHER" id="PTHR47822:SF2">
    <property type="entry name" value="F-BOX AND WD-40 DOMAIN PROTEIN 7"/>
    <property type="match status" value="1"/>
</dbReference>
<accession>A0A8S4Q3R3</accession>
<dbReference type="Pfam" id="PF12894">
    <property type="entry name" value="ANAPC4_WD40"/>
    <property type="match status" value="1"/>
</dbReference>
<dbReference type="SMART" id="SM00320">
    <property type="entry name" value="WD40"/>
    <property type="match status" value="4"/>
</dbReference>
<feature type="region of interest" description="Disordered" evidence="2">
    <location>
        <begin position="1"/>
        <end position="34"/>
    </location>
</feature>
<dbReference type="AlphaFoldDB" id="A0A8S4Q3R3"/>
<dbReference type="Proteomes" id="UP000749559">
    <property type="component" value="Unassembled WGS sequence"/>
</dbReference>
<comment type="caution">
    <text evidence="4">The sequence shown here is derived from an EMBL/GenBank/DDBJ whole genome shotgun (WGS) entry which is preliminary data.</text>
</comment>
<organism evidence="4 5">
    <name type="scientific">Owenia fusiformis</name>
    <name type="common">Polychaete worm</name>
    <dbReference type="NCBI Taxonomy" id="6347"/>
    <lineage>
        <taxon>Eukaryota</taxon>
        <taxon>Metazoa</taxon>
        <taxon>Spiralia</taxon>
        <taxon>Lophotrochozoa</taxon>
        <taxon>Annelida</taxon>
        <taxon>Polychaeta</taxon>
        <taxon>Sedentaria</taxon>
        <taxon>Canalipalpata</taxon>
        <taxon>Sabellida</taxon>
        <taxon>Oweniida</taxon>
        <taxon>Oweniidae</taxon>
        <taxon>Owenia</taxon>
    </lineage>
</organism>
<evidence type="ECO:0000259" key="3">
    <source>
        <dbReference type="Pfam" id="PF12894"/>
    </source>
</evidence>
<dbReference type="OrthoDB" id="10251741at2759"/>
<evidence type="ECO:0000256" key="2">
    <source>
        <dbReference type="SAM" id="MobiDB-lite"/>
    </source>
</evidence>
<evidence type="ECO:0000313" key="5">
    <source>
        <dbReference type="Proteomes" id="UP000749559"/>
    </source>
</evidence>
<dbReference type="PROSITE" id="PS50294">
    <property type="entry name" value="WD_REPEATS_REGION"/>
    <property type="match status" value="1"/>
</dbReference>
<dbReference type="EMBL" id="CAIIXF020000012">
    <property type="protein sequence ID" value="CAH1800497.1"/>
    <property type="molecule type" value="Genomic_DNA"/>
</dbReference>